<gene>
    <name evidence="1" type="ORF">GZ78_26030</name>
</gene>
<name>A0A081N6L3_9GAMM</name>
<dbReference type="AlphaFoldDB" id="A0A081N6L3"/>
<dbReference type="Pfam" id="PF04634">
    <property type="entry name" value="YezG-like"/>
    <property type="match status" value="1"/>
</dbReference>
<dbReference type="eggNOG" id="ENOG50339F4">
    <property type="taxonomic scope" value="Bacteria"/>
</dbReference>
<evidence type="ECO:0000313" key="2">
    <source>
        <dbReference type="Proteomes" id="UP000028073"/>
    </source>
</evidence>
<sequence length="109" mass="12716">MDMTIDDVYAGIGQQIADAISDDWSEAWLFVEFFEDAANFKGEYNSNSERKFFKVGYKAYKSFKKLYEITTEGESNRWNRAKFTLYPTGKFNINFEWDQDLADEIAANS</sequence>
<evidence type="ECO:0000313" key="1">
    <source>
        <dbReference type="EMBL" id="KEQ14086.1"/>
    </source>
</evidence>
<dbReference type="InterPro" id="IPR006728">
    <property type="entry name" value="YezG-like"/>
</dbReference>
<dbReference type="Gene3D" id="3.30.500.20">
    <property type="entry name" value="BH3703-like domains"/>
    <property type="match status" value="1"/>
</dbReference>
<keyword evidence="2" id="KW-1185">Reference proteome</keyword>
<dbReference type="InterPro" id="IPR036170">
    <property type="entry name" value="YezG-like_sf"/>
</dbReference>
<protein>
    <recommendedName>
        <fullName evidence="3">DUF600 family protein</fullName>
    </recommendedName>
</protein>
<dbReference type="EMBL" id="JOKH01000008">
    <property type="protein sequence ID" value="KEQ14086.1"/>
    <property type="molecule type" value="Genomic_DNA"/>
</dbReference>
<reference evidence="1 2" key="1">
    <citation type="submission" date="2014-06" db="EMBL/GenBank/DDBJ databases">
        <title>Whole Genome Sequences of Three Symbiotic Endozoicomonas Bacteria.</title>
        <authorList>
            <person name="Neave M.J."/>
            <person name="Apprill A."/>
            <person name="Voolstra C.R."/>
        </authorList>
    </citation>
    <scope>NUCLEOTIDE SEQUENCE [LARGE SCALE GENOMIC DNA]</scope>
    <source>
        <strain evidence="1 2">DSM 25634</strain>
    </source>
</reference>
<accession>A0A081N6L3</accession>
<comment type="caution">
    <text evidence="1">The sequence shown here is derived from an EMBL/GenBank/DDBJ whole genome shotgun (WGS) entry which is preliminary data.</text>
</comment>
<evidence type="ECO:0008006" key="3">
    <source>
        <dbReference type="Google" id="ProtNLM"/>
    </source>
</evidence>
<dbReference type="Proteomes" id="UP000028073">
    <property type="component" value="Unassembled WGS sequence"/>
</dbReference>
<organism evidence="1 2">
    <name type="scientific">Endozoicomonas numazuensis</name>
    <dbReference type="NCBI Taxonomy" id="1137799"/>
    <lineage>
        <taxon>Bacteria</taxon>
        <taxon>Pseudomonadati</taxon>
        <taxon>Pseudomonadota</taxon>
        <taxon>Gammaproteobacteria</taxon>
        <taxon>Oceanospirillales</taxon>
        <taxon>Endozoicomonadaceae</taxon>
        <taxon>Endozoicomonas</taxon>
    </lineage>
</organism>
<dbReference type="SUPFAM" id="SSF160424">
    <property type="entry name" value="BH3703-like"/>
    <property type="match status" value="1"/>
</dbReference>
<proteinExistence type="predicted"/>